<evidence type="ECO:0000313" key="15">
    <source>
        <dbReference type="Proteomes" id="UP000051950"/>
    </source>
</evidence>
<proteinExistence type="inferred from homology"/>
<dbReference type="Proteomes" id="UP000051950">
    <property type="component" value="Unassembled WGS sequence"/>
</dbReference>
<dbReference type="AlphaFoldDB" id="A0A0T5VQ10"/>
<keyword evidence="4" id="KW-0410">Iron transport</keyword>
<keyword evidence="5 10" id="KW-0812">Transmembrane</keyword>
<keyword evidence="2 10" id="KW-0813">Transport</keyword>
<dbReference type="InterPro" id="IPR037066">
    <property type="entry name" value="Plug_dom_sf"/>
</dbReference>
<evidence type="ECO:0000256" key="12">
    <source>
        <dbReference type="SAM" id="SignalP"/>
    </source>
</evidence>
<keyword evidence="7 11" id="KW-0798">TonB box</keyword>
<feature type="chain" id="PRO_5006665493" description="Secretin/TonB short N-terminal domain-containing protein" evidence="12">
    <location>
        <begin position="22"/>
        <end position="1109"/>
    </location>
</feature>
<evidence type="ECO:0000313" key="14">
    <source>
        <dbReference type="EMBL" id="KRT15931.1"/>
    </source>
</evidence>
<keyword evidence="9 10" id="KW-0998">Cell outer membrane</keyword>
<dbReference type="Gene3D" id="2.40.170.20">
    <property type="entry name" value="TonB-dependent receptor, beta-barrel domain"/>
    <property type="match status" value="1"/>
</dbReference>
<dbReference type="InterPro" id="IPR000531">
    <property type="entry name" value="Beta-barrel_TonB"/>
</dbReference>
<evidence type="ECO:0000256" key="1">
    <source>
        <dbReference type="ARBA" id="ARBA00004571"/>
    </source>
</evidence>
<evidence type="ECO:0000256" key="4">
    <source>
        <dbReference type="ARBA" id="ARBA00022496"/>
    </source>
</evidence>
<evidence type="ECO:0000256" key="2">
    <source>
        <dbReference type="ARBA" id="ARBA00022448"/>
    </source>
</evidence>
<dbReference type="SUPFAM" id="SSF56935">
    <property type="entry name" value="Porins"/>
    <property type="match status" value="1"/>
</dbReference>
<feature type="signal peptide" evidence="12">
    <location>
        <begin position="1"/>
        <end position="21"/>
    </location>
</feature>
<protein>
    <recommendedName>
        <fullName evidence="13">Secretin/TonB short N-terminal domain-containing protein</fullName>
    </recommendedName>
</protein>
<name>A0A0T5VQ10_9SPHI</name>
<dbReference type="STRING" id="687842.ASU31_10495"/>
<dbReference type="Pfam" id="PF07715">
    <property type="entry name" value="Plug"/>
    <property type="match status" value="1"/>
</dbReference>
<accession>A0A0T5VQ10</accession>
<comment type="caution">
    <text evidence="14">The sequence shown here is derived from an EMBL/GenBank/DDBJ whole genome shotgun (WGS) entry which is preliminary data.</text>
</comment>
<dbReference type="GO" id="GO:0009279">
    <property type="term" value="C:cell outer membrane"/>
    <property type="evidence" value="ECO:0007669"/>
    <property type="project" value="UniProtKB-SubCell"/>
</dbReference>
<keyword evidence="6" id="KW-0408">Iron</keyword>
<evidence type="ECO:0000256" key="6">
    <source>
        <dbReference type="ARBA" id="ARBA00023004"/>
    </source>
</evidence>
<evidence type="ECO:0000256" key="11">
    <source>
        <dbReference type="RuleBase" id="RU003357"/>
    </source>
</evidence>
<evidence type="ECO:0000259" key="13">
    <source>
        <dbReference type="SMART" id="SM00965"/>
    </source>
</evidence>
<gene>
    <name evidence="14" type="ORF">ASU31_10495</name>
</gene>
<dbReference type="InterPro" id="IPR008969">
    <property type="entry name" value="CarboxyPept-like_regulatory"/>
</dbReference>
<keyword evidence="12" id="KW-0732">Signal</keyword>
<keyword evidence="8 10" id="KW-0472">Membrane</keyword>
<dbReference type="NCBIfam" id="TIGR04056">
    <property type="entry name" value="OMP_RagA_SusC"/>
    <property type="match status" value="1"/>
</dbReference>
<comment type="subcellular location">
    <subcellularLocation>
        <location evidence="1 10">Cell outer membrane</location>
        <topology evidence="1 10">Multi-pass membrane protein</topology>
    </subcellularLocation>
</comment>
<dbReference type="Gene3D" id="2.170.130.10">
    <property type="entry name" value="TonB-dependent receptor, plug domain"/>
    <property type="match status" value="1"/>
</dbReference>
<dbReference type="PROSITE" id="PS52016">
    <property type="entry name" value="TONB_DEPENDENT_REC_3"/>
    <property type="match status" value="1"/>
</dbReference>
<dbReference type="Pfam" id="PF13715">
    <property type="entry name" value="CarbopepD_reg_2"/>
    <property type="match status" value="1"/>
</dbReference>
<dbReference type="SMART" id="SM00965">
    <property type="entry name" value="STN"/>
    <property type="match status" value="1"/>
</dbReference>
<dbReference type="NCBIfam" id="TIGR04057">
    <property type="entry name" value="SusC_RagA_signa"/>
    <property type="match status" value="1"/>
</dbReference>
<evidence type="ECO:0000256" key="10">
    <source>
        <dbReference type="PROSITE-ProRule" id="PRU01360"/>
    </source>
</evidence>
<organism evidence="14 15">
    <name type="scientific">Pedobacter ginsenosidimutans</name>
    <dbReference type="NCBI Taxonomy" id="687842"/>
    <lineage>
        <taxon>Bacteria</taxon>
        <taxon>Pseudomonadati</taxon>
        <taxon>Bacteroidota</taxon>
        <taxon>Sphingobacteriia</taxon>
        <taxon>Sphingobacteriales</taxon>
        <taxon>Sphingobacteriaceae</taxon>
        <taxon>Pedobacter</taxon>
    </lineage>
</organism>
<dbReference type="InterPro" id="IPR023997">
    <property type="entry name" value="TonB-dep_OMP_SusC/RagA_CS"/>
</dbReference>
<evidence type="ECO:0000256" key="7">
    <source>
        <dbReference type="ARBA" id="ARBA00023077"/>
    </source>
</evidence>
<feature type="domain" description="Secretin/TonB short N-terminal" evidence="13">
    <location>
        <begin position="45"/>
        <end position="96"/>
    </location>
</feature>
<dbReference type="InterPro" id="IPR039426">
    <property type="entry name" value="TonB-dep_rcpt-like"/>
</dbReference>
<evidence type="ECO:0000256" key="3">
    <source>
        <dbReference type="ARBA" id="ARBA00022452"/>
    </source>
</evidence>
<evidence type="ECO:0000256" key="9">
    <source>
        <dbReference type="ARBA" id="ARBA00023237"/>
    </source>
</evidence>
<keyword evidence="3 10" id="KW-1134">Transmembrane beta strand</keyword>
<keyword evidence="15" id="KW-1185">Reference proteome</keyword>
<dbReference type="InterPro" id="IPR036942">
    <property type="entry name" value="Beta-barrel_TonB_sf"/>
</dbReference>
<dbReference type="InterPro" id="IPR011662">
    <property type="entry name" value="Secretin/TonB_short_N"/>
</dbReference>
<sequence length="1109" mass="121428">MKLTILIITVFLLQVSASTNAQITLKETNAPLQKLLKSISIQSGYDFVYSSLDFKNLKPVTIELDNVTIENALKVAFEGQPLVYEVKDKTVMVKRKEKNESSIVDRITQYFTAIGVRGVILDEKLSPLSGANVRVKNGKGTTLTDFRGEFYLKNVAEGAILEVTFIGYKKVEIIAKEYIAPVRMELSDNKLDEVQVMFSGTTSRRTSTSNITTVKAEEIAKQPIDNPLFALQGRVPGLIITPTSGIPGAPVKLQIRGQNSLSGEYTQPLIVIDGIPFSNNIPGGTSFGTANLSALRFINPSDIASIDVLKDADATAIYGSRGANGVILITTKKGNVGATKVDVNMFTGISQRSNKKLPLLNTQQYLQMRKEAFKNDGLTLPTAPEPGNYDLTVWDQNRYTDWQNELGGGNGQFTSVQVSLSGGTQTLQYTLGGTYNGQTSMFLGSAKDQSGSGHFSLTGVSPNEKFRASLTANYTSNSSSSTDLTSAGIFLPPNAPMIYKPNGELNWEPNPLSGFATWTNPYASLSNIISSNTNTITTSADISYRFSPSIQFKSTLGFSLLQLKSYQPQSLASMDPATLSFMTAQATRNNNSSSSWSVEPQLSYNNHIGKGRLDAILGMSLQYNESELQYLNANGYTSDLSLKDLSLARNYYSANNNNEYKYAGLFSRLTYNWTDKYILNLNFRRDGSSRFGPGYQFGNFGSVGAAWVFTNELEMQKLFPWISFGKLRFSYGVTGNDNIKDYGYVELWGAISPPFGRYQDIATIQSSGAANPDYHWESTRKAELALDLGFFKDRLLLTASFFRNRSGDQLGSFSLPATAGGGSLGGIILNQDAKIQNSGAEFTLVAKVATTKDFGWSILGNISLATKNKLLSLADGYQGYPFIYGYDQNGKEISPIGKPFSGIIPVAEFRGVDPSTGLYLFADDHGNTNTDGFANRYARQITTRPDFTGGVSNQFIYKGFTLDIFTQFTKQMGRNYLFSTSFLSPGLLLDNGIGNIPLSIFDQRWVQQGDNAVFAKFTSGFGNVSNWIMASQSDAAWVDASFLRIKNVSLSYALPAPPLKKLHIQTLRFYLQGQNLLTFTKYKGADPETQDPLTLAPPRVVTAGISIGL</sequence>
<dbReference type="InterPro" id="IPR012910">
    <property type="entry name" value="Plug_dom"/>
</dbReference>
<keyword evidence="4" id="KW-0406">Ion transport</keyword>
<reference evidence="14 15" key="1">
    <citation type="submission" date="2015-11" db="EMBL/GenBank/DDBJ databases">
        <title>Sequence of Pedobacter ginsenosidimutans.</title>
        <authorList>
            <person name="Carson E."/>
            <person name="Keyser V."/>
            <person name="Newman J."/>
            <person name="Miller J."/>
        </authorList>
    </citation>
    <scope>NUCLEOTIDE SEQUENCE [LARGE SCALE GENOMIC DNA]</scope>
    <source>
        <strain evidence="14 15">KACC 14530</strain>
    </source>
</reference>
<dbReference type="EMBL" id="LMZQ01000006">
    <property type="protein sequence ID" value="KRT15931.1"/>
    <property type="molecule type" value="Genomic_DNA"/>
</dbReference>
<dbReference type="SUPFAM" id="SSF49464">
    <property type="entry name" value="Carboxypeptidase regulatory domain-like"/>
    <property type="match status" value="1"/>
</dbReference>
<dbReference type="GO" id="GO:0006826">
    <property type="term" value="P:iron ion transport"/>
    <property type="evidence" value="ECO:0007669"/>
    <property type="project" value="UniProtKB-KW"/>
</dbReference>
<dbReference type="Gene3D" id="2.60.40.1120">
    <property type="entry name" value="Carboxypeptidase-like, regulatory domain"/>
    <property type="match status" value="1"/>
</dbReference>
<dbReference type="Pfam" id="PF00593">
    <property type="entry name" value="TonB_dep_Rec_b-barrel"/>
    <property type="match status" value="1"/>
</dbReference>
<evidence type="ECO:0000256" key="5">
    <source>
        <dbReference type="ARBA" id="ARBA00022692"/>
    </source>
</evidence>
<comment type="similarity">
    <text evidence="10 11">Belongs to the TonB-dependent receptor family.</text>
</comment>
<evidence type="ECO:0000256" key="8">
    <source>
        <dbReference type="ARBA" id="ARBA00023136"/>
    </source>
</evidence>
<dbReference type="Pfam" id="PF07660">
    <property type="entry name" value="STN"/>
    <property type="match status" value="1"/>
</dbReference>
<dbReference type="InterPro" id="IPR023996">
    <property type="entry name" value="TonB-dep_OMP_SusC/RagA"/>
</dbReference>